<dbReference type="Proteomes" id="UP000503096">
    <property type="component" value="Chromosome"/>
</dbReference>
<dbReference type="AlphaFoldDB" id="A0A6M4HAT1"/>
<evidence type="ECO:0000259" key="11">
    <source>
        <dbReference type="Pfam" id="PF02501"/>
    </source>
</evidence>
<dbReference type="GO" id="GO:0015628">
    <property type="term" value="P:protein secretion by the type II secretion system"/>
    <property type="evidence" value="ECO:0007669"/>
    <property type="project" value="UniProtKB-UniRule"/>
</dbReference>
<dbReference type="NCBIfam" id="TIGR01707">
    <property type="entry name" value="gspI"/>
    <property type="match status" value="1"/>
</dbReference>
<keyword evidence="5 9" id="KW-0997">Cell inner membrane</keyword>
<evidence type="ECO:0000313" key="12">
    <source>
        <dbReference type="EMBL" id="QJR15763.1"/>
    </source>
</evidence>
<keyword evidence="3" id="KW-1003">Cell membrane</keyword>
<evidence type="ECO:0000256" key="5">
    <source>
        <dbReference type="ARBA" id="ARBA00022519"/>
    </source>
</evidence>
<evidence type="ECO:0000256" key="9">
    <source>
        <dbReference type="RuleBase" id="RU368030"/>
    </source>
</evidence>
<accession>A0A6M4HAT1</accession>
<evidence type="ECO:0000256" key="2">
    <source>
        <dbReference type="ARBA" id="ARBA00008358"/>
    </source>
</evidence>
<sequence>MKGFTLIEILVALAILAVALAATTRATGVATDGALETRHRLLATWAAENRIAEIRARRLFPSPATTQSTAEQGGLALVVEEVVSDTANPTMRRVDVSVADAKDPRRVLTKLTAYVTQ</sequence>
<proteinExistence type="inferred from homology"/>
<keyword evidence="6" id="KW-0812">Transmembrane</keyword>
<evidence type="ECO:0000256" key="3">
    <source>
        <dbReference type="ARBA" id="ARBA00022475"/>
    </source>
</evidence>
<comment type="similarity">
    <text evidence="2 9">Belongs to the GSP I family.</text>
</comment>
<feature type="signal peptide" evidence="10">
    <location>
        <begin position="1"/>
        <end position="21"/>
    </location>
</feature>
<feature type="chain" id="PRO_5027024583" description="Type II secretion system protein I" evidence="10">
    <location>
        <begin position="22"/>
        <end position="117"/>
    </location>
</feature>
<dbReference type="PANTHER" id="PTHR38779">
    <property type="entry name" value="TYPE II SECRETION SYSTEM PROTEIN I-RELATED"/>
    <property type="match status" value="1"/>
</dbReference>
<dbReference type="NCBIfam" id="TIGR02532">
    <property type="entry name" value="IV_pilin_GFxxxE"/>
    <property type="match status" value="1"/>
</dbReference>
<dbReference type="InParanoid" id="A0A6M4HAT1"/>
<keyword evidence="13" id="KW-1185">Reference proteome</keyword>
<evidence type="ECO:0000256" key="10">
    <source>
        <dbReference type="SAM" id="SignalP"/>
    </source>
</evidence>
<evidence type="ECO:0000256" key="8">
    <source>
        <dbReference type="ARBA" id="ARBA00023136"/>
    </source>
</evidence>
<evidence type="ECO:0000256" key="1">
    <source>
        <dbReference type="ARBA" id="ARBA00004377"/>
    </source>
</evidence>
<dbReference type="GO" id="GO:0015627">
    <property type="term" value="C:type II protein secretion system complex"/>
    <property type="evidence" value="ECO:0007669"/>
    <property type="project" value="UniProtKB-UniRule"/>
</dbReference>
<gene>
    <name evidence="12" type="primary">xcpV</name>
    <name evidence="12" type="ORF">DSM104440_02589</name>
</gene>
<dbReference type="Pfam" id="PF02501">
    <property type="entry name" value="T2SSI"/>
    <property type="match status" value="1"/>
</dbReference>
<dbReference type="Gene3D" id="3.30.1300.30">
    <property type="entry name" value="GSPII I/J protein-like"/>
    <property type="match status" value="1"/>
</dbReference>
<organism evidence="12 13">
    <name type="scientific">Usitatibacter palustris</name>
    <dbReference type="NCBI Taxonomy" id="2732487"/>
    <lineage>
        <taxon>Bacteria</taxon>
        <taxon>Pseudomonadati</taxon>
        <taxon>Pseudomonadota</taxon>
        <taxon>Betaproteobacteria</taxon>
        <taxon>Nitrosomonadales</taxon>
        <taxon>Usitatibacteraceae</taxon>
        <taxon>Usitatibacter</taxon>
    </lineage>
</organism>
<comment type="subunit">
    <text evidence="9">Type II secretion is composed of four main components: the outer membrane complex, the inner membrane complex, the cytoplasmic secretion ATPase and the periplasm-spanning pseudopilus.</text>
</comment>
<dbReference type="EMBL" id="CP053073">
    <property type="protein sequence ID" value="QJR15763.1"/>
    <property type="molecule type" value="Genomic_DNA"/>
</dbReference>
<comment type="PTM">
    <text evidence="9">Cleaved by prepilin peptidase.</text>
</comment>
<protein>
    <recommendedName>
        <fullName evidence="9">Type II secretion system protein I</fullName>
        <shortName evidence="9">T2SS minor pseudopilin I</shortName>
    </recommendedName>
</protein>
<evidence type="ECO:0000256" key="6">
    <source>
        <dbReference type="ARBA" id="ARBA00022692"/>
    </source>
</evidence>
<keyword evidence="8" id="KW-0472">Membrane</keyword>
<evidence type="ECO:0000256" key="7">
    <source>
        <dbReference type="ARBA" id="ARBA00022989"/>
    </source>
</evidence>
<evidence type="ECO:0000256" key="4">
    <source>
        <dbReference type="ARBA" id="ARBA00022481"/>
    </source>
</evidence>
<dbReference type="InterPro" id="IPR012902">
    <property type="entry name" value="N_methyl_site"/>
</dbReference>
<feature type="domain" description="Type II secretion system protein GspI C-terminal" evidence="11">
    <location>
        <begin position="39"/>
        <end position="115"/>
    </location>
</feature>
<dbReference type="GO" id="GO:0005886">
    <property type="term" value="C:plasma membrane"/>
    <property type="evidence" value="ECO:0007669"/>
    <property type="project" value="UniProtKB-SubCell"/>
</dbReference>
<reference evidence="12 13" key="1">
    <citation type="submission" date="2020-04" db="EMBL/GenBank/DDBJ databases">
        <title>Usitatibacter rugosus gen. nov., sp. nov. and Usitatibacter palustris sp. nov., novel members of Usitatibacteraceae fam. nov. within the order Nitrosomonadales isolated from soil.</title>
        <authorList>
            <person name="Huber K.J."/>
            <person name="Neumann-Schaal M."/>
            <person name="Geppert A."/>
            <person name="Luckner M."/>
            <person name="Wanner G."/>
            <person name="Overmann J."/>
        </authorList>
    </citation>
    <scope>NUCLEOTIDE SEQUENCE [LARGE SCALE GENOMIC DNA]</scope>
    <source>
        <strain evidence="12 13">Swamp67</strain>
    </source>
</reference>
<name>A0A6M4HAT1_9PROT</name>
<dbReference type="PROSITE" id="PS00409">
    <property type="entry name" value="PROKAR_NTER_METHYL"/>
    <property type="match status" value="1"/>
</dbReference>
<dbReference type="InterPro" id="IPR003413">
    <property type="entry name" value="T2SS_GspI_C"/>
</dbReference>
<dbReference type="SUPFAM" id="SSF54523">
    <property type="entry name" value="Pili subunits"/>
    <property type="match status" value="1"/>
</dbReference>
<evidence type="ECO:0000313" key="13">
    <source>
        <dbReference type="Proteomes" id="UP000503096"/>
    </source>
</evidence>
<keyword evidence="10" id="KW-0732">Signal</keyword>
<comment type="function">
    <text evidence="9">Component of the type II secretion system required for the energy-dependent secretion of extracellular factors such as proteases and toxins from the periplasm.</text>
</comment>
<dbReference type="PANTHER" id="PTHR38779:SF2">
    <property type="entry name" value="TYPE II SECRETION SYSTEM PROTEIN I-RELATED"/>
    <property type="match status" value="1"/>
</dbReference>
<keyword evidence="4 9" id="KW-0488">Methylation</keyword>
<dbReference type="Pfam" id="PF07963">
    <property type="entry name" value="N_methyl"/>
    <property type="match status" value="1"/>
</dbReference>
<dbReference type="KEGG" id="upl:DSM104440_02589"/>
<dbReference type="InterPro" id="IPR045584">
    <property type="entry name" value="Pilin-like"/>
</dbReference>
<dbReference type="RefSeq" id="WP_171163337.1">
    <property type="nucleotide sequence ID" value="NZ_CP053073.1"/>
</dbReference>
<keyword evidence="7" id="KW-1133">Transmembrane helix</keyword>
<dbReference type="InterPro" id="IPR010052">
    <property type="entry name" value="T2SS_protein-GspI"/>
</dbReference>
<comment type="subcellular location">
    <subcellularLocation>
        <location evidence="1 9">Cell inner membrane</location>
        <topology evidence="1 9">Single-pass membrane protein</topology>
    </subcellularLocation>
</comment>